<keyword evidence="7" id="KW-1185">Reference proteome</keyword>
<dbReference type="Proteomes" id="UP000479293">
    <property type="component" value="Unassembled WGS sequence"/>
</dbReference>
<dbReference type="PANTHER" id="PTHR35089:SF1">
    <property type="entry name" value="CHAPERONE PROTEIN SKP"/>
    <property type="match status" value="1"/>
</dbReference>
<evidence type="ECO:0000256" key="4">
    <source>
        <dbReference type="SAM" id="MobiDB-lite"/>
    </source>
</evidence>
<evidence type="ECO:0000256" key="2">
    <source>
        <dbReference type="ARBA" id="ARBA00022729"/>
    </source>
</evidence>
<dbReference type="SMART" id="SM00935">
    <property type="entry name" value="OmpH"/>
    <property type="match status" value="1"/>
</dbReference>
<dbReference type="SUPFAM" id="SSF111384">
    <property type="entry name" value="OmpH-like"/>
    <property type="match status" value="1"/>
</dbReference>
<evidence type="ECO:0000313" key="7">
    <source>
        <dbReference type="Proteomes" id="UP000479293"/>
    </source>
</evidence>
<dbReference type="Gene3D" id="3.30.910.20">
    <property type="entry name" value="Skp domain"/>
    <property type="match status" value="1"/>
</dbReference>
<feature type="signal peptide" evidence="5">
    <location>
        <begin position="1"/>
        <end position="17"/>
    </location>
</feature>
<organism evidence="6 7">
    <name type="scientific">Salmonirosea aquatica</name>
    <dbReference type="NCBI Taxonomy" id="2654236"/>
    <lineage>
        <taxon>Bacteria</taxon>
        <taxon>Pseudomonadati</taxon>
        <taxon>Bacteroidota</taxon>
        <taxon>Cytophagia</taxon>
        <taxon>Cytophagales</taxon>
        <taxon>Spirosomataceae</taxon>
        <taxon>Salmonirosea</taxon>
    </lineage>
</organism>
<keyword evidence="2 5" id="KW-0732">Signal</keyword>
<evidence type="ECO:0000256" key="3">
    <source>
        <dbReference type="SAM" id="Coils"/>
    </source>
</evidence>
<evidence type="ECO:0000256" key="1">
    <source>
        <dbReference type="ARBA" id="ARBA00009091"/>
    </source>
</evidence>
<dbReference type="RefSeq" id="WP_152760865.1">
    <property type="nucleotide sequence ID" value="NZ_WHLY01000002.1"/>
</dbReference>
<feature type="region of interest" description="Disordered" evidence="4">
    <location>
        <begin position="182"/>
        <end position="204"/>
    </location>
</feature>
<feature type="chain" id="PRO_5028861788" evidence="5">
    <location>
        <begin position="18"/>
        <end position="204"/>
    </location>
</feature>
<dbReference type="PANTHER" id="PTHR35089">
    <property type="entry name" value="CHAPERONE PROTEIN SKP"/>
    <property type="match status" value="1"/>
</dbReference>
<reference evidence="6 7" key="1">
    <citation type="submission" date="2019-10" db="EMBL/GenBank/DDBJ databases">
        <title>Draft Genome Sequence of Cytophagaceae sp. SJW1-29.</title>
        <authorList>
            <person name="Choi A."/>
        </authorList>
    </citation>
    <scope>NUCLEOTIDE SEQUENCE [LARGE SCALE GENOMIC DNA]</scope>
    <source>
        <strain evidence="6 7">SJW1-29</strain>
    </source>
</reference>
<comment type="caution">
    <text evidence="6">The sequence shown here is derived from an EMBL/GenBank/DDBJ whole genome shotgun (WGS) entry which is preliminary data.</text>
</comment>
<dbReference type="GO" id="GO:0005829">
    <property type="term" value="C:cytosol"/>
    <property type="evidence" value="ECO:0007669"/>
    <property type="project" value="TreeGrafter"/>
</dbReference>
<protein>
    <submittedName>
        <fullName evidence="6">OmpH family outer membrane protein</fullName>
    </submittedName>
</protein>
<dbReference type="Pfam" id="PF03938">
    <property type="entry name" value="OmpH"/>
    <property type="match status" value="1"/>
</dbReference>
<accession>A0A7C9FZE6</accession>
<dbReference type="AlphaFoldDB" id="A0A7C9FZE6"/>
<name>A0A7C9FZE6_9BACT</name>
<dbReference type="EMBL" id="WHLY01000002">
    <property type="protein sequence ID" value="MPR34548.1"/>
    <property type="molecule type" value="Genomic_DNA"/>
</dbReference>
<dbReference type="InterPro" id="IPR024930">
    <property type="entry name" value="Skp_dom_sf"/>
</dbReference>
<sequence length="204" mass="22273">MKKQLIALIAIFTIACAPLTAQTTSSGVPPTKIGYTNVDFILRQLPEAKKITDELSITGAQLDKALQDKQKEFQEKLDNYNKNASNMADVIRADKEKELQGLQTSIQELQRNSEASLQTKYQQLVEPVLLKINTAINAVGEANNYRYIVNSDAGLNTTPILLYIGSEDNNVTDMVLKQMGVDPKATEAPAPAATKPAATTPPKK</sequence>
<keyword evidence="3" id="KW-0175">Coiled coil</keyword>
<evidence type="ECO:0000313" key="6">
    <source>
        <dbReference type="EMBL" id="MPR34548.1"/>
    </source>
</evidence>
<feature type="coiled-coil region" evidence="3">
    <location>
        <begin position="63"/>
        <end position="119"/>
    </location>
</feature>
<evidence type="ECO:0000256" key="5">
    <source>
        <dbReference type="SAM" id="SignalP"/>
    </source>
</evidence>
<dbReference type="InterPro" id="IPR005632">
    <property type="entry name" value="Chaperone_Skp"/>
</dbReference>
<dbReference type="GO" id="GO:0050821">
    <property type="term" value="P:protein stabilization"/>
    <property type="evidence" value="ECO:0007669"/>
    <property type="project" value="TreeGrafter"/>
</dbReference>
<proteinExistence type="inferred from homology"/>
<feature type="compositionally biased region" description="Low complexity" evidence="4">
    <location>
        <begin position="186"/>
        <end position="204"/>
    </location>
</feature>
<gene>
    <name evidence="6" type="ORF">GBK04_14570</name>
</gene>
<comment type="similarity">
    <text evidence="1">Belongs to the Skp family.</text>
</comment>
<dbReference type="PROSITE" id="PS51257">
    <property type="entry name" value="PROKAR_LIPOPROTEIN"/>
    <property type="match status" value="1"/>
</dbReference>
<dbReference type="GO" id="GO:0051082">
    <property type="term" value="F:unfolded protein binding"/>
    <property type="evidence" value="ECO:0007669"/>
    <property type="project" value="InterPro"/>
</dbReference>